<dbReference type="OrthoDB" id="2113243at2759"/>
<evidence type="ECO:0000313" key="1">
    <source>
        <dbReference type="EMBL" id="KAG8467948.1"/>
    </source>
</evidence>
<dbReference type="EMBL" id="JAGTXO010000005">
    <property type="protein sequence ID" value="KAG8467948.1"/>
    <property type="molecule type" value="Genomic_DNA"/>
</dbReference>
<dbReference type="SMART" id="SM00028">
    <property type="entry name" value="TPR"/>
    <property type="match status" value="2"/>
</dbReference>
<sequence length="421" mass="45055">MTASMVTSSTMAEFRTPATASIDAMYDTGWLAYTEGRCAEALEALNRVLALVATHERARFARGLCFLSLDQPLEAERELSTYLSLVAFQQLNTCDALFFRAMALSALGERHRALADLDAAIAHKPGCTGGCACGMSCRAPDAVLARFALLLDHGTRAAYTGERASTALGDAAPAGEREEPSSGEAASHAFTLDGPVWTVPMHQLGVALERAGAADRIALLVDSSLDRSVDAFFLYMASTLVEVKRLVVRMRTGAATLDDAREELRSQLVQAMRWGHNLVLRLGTSAPDFSRLCSPEHFPIELLEDATALPIGANLVGHALGAVLRPEDMQAGVFVVAQKFRIIVTSNFAADTFESYLVPSLPRWSALQPICVVTQTSFREGQADTGSAEHPAPSGAASVLAADTGAQRPLDADRLTLFLRS</sequence>
<proteinExistence type="predicted"/>
<keyword evidence="2" id="KW-1185">Reference proteome</keyword>
<dbReference type="Proteomes" id="UP000751190">
    <property type="component" value="Unassembled WGS sequence"/>
</dbReference>
<protein>
    <recommendedName>
        <fullName evidence="3">Tetratricopeptide repeat protein</fullName>
    </recommendedName>
</protein>
<comment type="caution">
    <text evidence="1">The sequence shown here is derived from an EMBL/GenBank/DDBJ whole genome shotgun (WGS) entry which is preliminary data.</text>
</comment>
<dbReference type="Gene3D" id="1.25.40.10">
    <property type="entry name" value="Tetratricopeptide repeat domain"/>
    <property type="match status" value="1"/>
</dbReference>
<name>A0A8J6CHN9_DIALT</name>
<dbReference type="AlphaFoldDB" id="A0A8J6CHN9"/>
<dbReference type="SUPFAM" id="SSF48452">
    <property type="entry name" value="TPR-like"/>
    <property type="match status" value="1"/>
</dbReference>
<reference evidence="1" key="1">
    <citation type="submission" date="2021-05" db="EMBL/GenBank/DDBJ databases">
        <title>The genome of the haptophyte Pavlova lutheri (Diacronema luteri, Pavlovales) - a model for lipid biosynthesis in eukaryotic algae.</title>
        <authorList>
            <person name="Hulatt C.J."/>
            <person name="Posewitz M.C."/>
        </authorList>
    </citation>
    <scope>NUCLEOTIDE SEQUENCE</scope>
    <source>
        <strain evidence="1">NIVA-4/92</strain>
    </source>
</reference>
<gene>
    <name evidence="1" type="ORF">KFE25_007000</name>
</gene>
<dbReference type="InterPro" id="IPR019734">
    <property type="entry name" value="TPR_rpt"/>
</dbReference>
<evidence type="ECO:0008006" key="3">
    <source>
        <dbReference type="Google" id="ProtNLM"/>
    </source>
</evidence>
<organism evidence="1 2">
    <name type="scientific">Diacronema lutheri</name>
    <name type="common">Unicellular marine alga</name>
    <name type="synonym">Monochrysis lutheri</name>
    <dbReference type="NCBI Taxonomy" id="2081491"/>
    <lineage>
        <taxon>Eukaryota</taxon>
        <taxon>Haptista</taxon>
        <taxon>Haptophyta</taxon>
        <taxon>Pavlovophyceae</taxon>
        <taxon>Pavlovales</taxon>
        <taxon>Pavlovaceae</taxon>
        <taxon>Diacronema</taxon>
    </lineage>
</organism>
<accession>A0A8J6CHN9</accession>
<evidence type="ECO:0000313" key="2">
    <source>
        <dbReference type="Proteomes" id="UP000751190"/>
    </source>
</evidence>
<dbReference type="InterPro" id="IPR011990">
    <property type="entry name" value="TPR-like_helical_dom_sf"/>
</dbReference>